<organism evidence="11 12">
    <name type="scientific">Paracoccus mutanolyticus</name>
    <dbReference type="NCBI Taxonomy" id="1499308"/>
    <lineage>
        <taxon>Bacteria</taxon>
        <taxon>Pseudomonadati</taxon>
        <taxon>Pseudomonadota</taxon>
        <taxon>Alphaproteobacteria</taxon>
        <taxon>Rhodobacterales</taxon>
        <taxon>Paracoccaceae</taxon>
        <taxon>Paracoccus</taxon>
    </lineage>
</organism>
<dbReference type="InterPro" id="IPR024072">
    <property type="entry name" value="DHFR-like_dom_sf"/>
</dbReference>
<comment type="function">
    <text evidence="7">Key enzyme in folate metabolism. Catalyzes an essential reaction for de novo glycine and purine synthesis, and for DNA precursor synthesis.</text>
</comment>
<dbReference type="SUPFAM" id="SSF53597">
    <property type="entry name" value="Dihydrofolate reductase-like"/>
    <property type="match status" value="1"/>
</dbReference>
<evidence type="ECO:0000256" key="7">
    <source>
        <dbReference type="ARBA" id="ARBA00025067"/>
    </source>
</evidence>
<evidence type="ECO:0000256" key="9">
    <source>
        <dbReference type="SAM" id="MobiDB-lite"/>
    </source>
</evidence>
<gene>
    <name evidence="11" type="ORF">DPM13_14495</name>
</gene>
<evidence type="ECO:0000259" key="10">
    <source>
        <dbReference type="PROSITE" id="PS51330"/>
    </source>
</evidence>
<evidence type="ECO:0000256" key="6">
    <source>
        <dbReference type="ARBA" id="ARBA00023002"/>
    </source>
</evidence>
<name>A0ABM6WT58_9RHOB</name>
<evidence type="ECO:0000256" key="8">
    <source>
        <dbReference type="RuleBase" id="RU004474"/>
    </source>
</evidence>
<dbReference type="PANTHER" id="PTHR48069">
    <property type="entry name" value="DIHYDROFOLATE REDUCTASE"/>
    <property type="match status" value="1"/>
</dbReference>
<dbReference type="PRINTS" id="PR00070">
    <property type="entry name" value="DHFR"/>
</dbReference>
<keyword evidence="6" id="KW-0560">Oxidoreductase</keyword>
<dbReference type="EMBL" id="CP030239">
    <property type="protein sequence ID" value="AWX93839.1"/>
    <property type="molecule type" value="Genomic_DNA"/>
</dbReference>
<dbReference type="PROSITE" id="PS00075">
    <property type="entry name" value="DHFR_1"/>
    <property type="match status" value="1"/>
</dbReference>
<reference evidence="11 12" key="1">
    <citation type="submission" date="2018-06" db="EMBL/GenBank/DDBJ databases">
        <title>Complete genome sequence of Paracoccus mutanolyticus strain RSP-02 isolated from cellulosic waste.</title>
        <authorList>
            <person name="Amrutha R.N."/>
            <person name="Shrivastav A."/>
            <person name="Buddana S.K."/>
            <person name="Deshpande U."/>
            <person name="Prakasham R.S."/>
        </authorList>
    </citation>
    <scope>NUCLEOTIDE SEQUENCE [LARGE SCALE GENOMIC DNA]</scope>
    <source>
        <strain evidence="11 12">RSP-02</strain>
    </source>
</reference>
<evidence type="ECO:0000313" key="12">
    <source>
        <dbReference type="Proteomes" id="UP000249922"/>
    </source>
</evidence>
<proteinExistence type="inferred from homology"/>
<keyword evidence="12" id="KW-1185">Reference proteome</keyword>
<sequence length="134" mass="14718">MISLVVARARNGAIGKDNTIPWHIPADMRLFQRETLGSAIIMGRLTWESLPVRPLKNRMNIVVSRDAGLTEHVVPSVQRGDRPGARRGSPQPDSCCGRWCRSPIRGAARSRGSPTQRPRTPSSAISEPAMVRIS</sequence>
<dbReference type="Proteomes" id="UP000249922">
    <property type="component" value="Chromosome"/>
</dbReference>
<feature type="compositionally biased region" description="Polar residues" evidence="9">
    <location>
        <begin position="112"/>
        <end position="125"/>
    </location>
</feature>
<evidence type="ECO:0000313" key="11">
    <source>
        <dbReference type="EMBL" id="AWX93839.1"/>
    </source>
</evidence>
<dbReference type="CDD" id="cd00209">
    <property type="entry name" value="DHFR"/>
    <property type="match status" value="1"/>
</dbReference>
<accession>A0ABM6WT58</accession>
<evidence type="ECO:0000256" key="3">
    <source>
        <dbReference type="ARBA" id="ARBA00012856"/>
    </source>
</evidence>
<keyword evidence="4" id="KW-0554">One-carbon metabolism</keyword>
<dbReference type="InterPro" id="IPR012259">
    <property type="entry name" value="DHFR"/>
</dbReference>
<dbReference type="PANTHER" id="PTHR48069:SF3">
    <property type="entry name" value="DIHYDROFOLATE REDUCTASE"/>
    <property type="match status" value="1"/>
</dbReference>
<comment type="pathway">
    <text evidence="1">Cofactor biosynthesis; tetrahydrofolate biosynthesis; 5,6,7,8-tetrahydrofolate from 7,8-dihydrofolate: step 1/1.</text>
</comment>
<evidence type="ECO:0000256" key="1">
    <source>
        <dbReference type="ARBA" id="ARBA00004903"/>
    </source>
</evidence>
<comment type="similarity">
    <text evidence="2 8">Belongs to the dihydrofolate reductase family.</text>
</comment>
<evidence type="ECO:0000256" key="2">
    <source>
        <dbReference type="ARBA" id="ARBA00009539"/>
    </source>
</evidence>
<dbReference type="InterPro" id="IPR001796">
    <property type="entry name" value="DHFR_dom"/>
</dbReference>
<feature type="region of interest" description="Disordered" evidence="9">
    <location>
        <begin position="73"/>
        <end position="134"/>
    </location>
</feature>
<evidence type="ECO:0000256" key="4">
    <source>
        <dbReference type="ARBA" id="ARBA00022563"/>
    </source>
</evidence>
<protein>
    <recommendedName>
        <fullName evidence="3">dihydrofolate reductase</fullName>
        <ecNumber evidence="3">1.5.1.3</ecNumber>
    </recommendedName>
</protein>
<dbReference type="EC" id="1.5.1.3" evidence="3"/>
<dbReference type="RefSeq" id="WP_112888271.1">
    <property type="nucleotide sequence ID" value="NZ_CP030239.1"/>
</dbReference>
<dbReference type="Pfam" id="PF00186">
    <property type="entry name" value="DHFR_1"/>
    <property type="match status" value="1"/>
</dbReference>
<keyword evidence="5" id="KW-0521">NADP</keyword>
<evidence type="ECO:0000256" key="5">
    <source>
        <dbReference type="ARBA" id="ARBA00022857"/>
    </source>
</evidence>
<dbReference type="InterPro" id="IPR017925">
    <property type="entry name" value="DHFR_CS"/>
</dbReference>
<dbReference type="PROSITE" id="PS51330">
    <property type="entry name" value="DHFR_2"/>
    <property type="match status" value="1"/>
</dbReference>
<feature type="domain" description="DHFR" evidence="10">
    <location>
        <begin position="1"/>
        <end position="134"/>
    </location>
</feature>
<dbReference type="Gene3D" id="3.40.430.10">
    <property type="entry name" value="Dihydrofolate Reductase, subunit A"/>
    <property type="match status" value="1"/>
</dbReference>